<dbReference type="AlphaFoldDB" id="A0A8J4A9T0"/>
<feature type="binding site" evidence="1">
    <location>
        <begin position="18"/>
        <end position="25"/>
    </location>
    <ligand>
        <name>substrate</name>
    </ligand>
</feature>
<keyword evidence="4" id="KW-1185">Reference proteome</keyword>
<dbReference type="Pfam" id="PF00300">
    <property type="entry name" value="His_Phos_1"/>
    <property type="match status" value="1"/>
</dbReference>
<dbReference type="PANTHER" id="PTHR48100">
    <property type="entry name" value="BROAD-SPECIFICITY PHOSPHATASE YOR283W-RELATED"/>
    <property type="match status" value="1"/>
</dbReference>
<proteinExistence type="predicted"/>
<name>A0A8J4A9T0_9ACTN</name>
<evidence type="ECO:0000313" key="4">
    <source>
        <dbReference type="Proteomes" id="UP000614996"/>
    </source>
</evidence>
<dbReference type="Proteomes" id="UP000614996">
    <property type="component" value="Unassembled WGS sequence"/>
</dbReference>
<dbReference type="Gene3D" id="3.40.50.1240">
    <property type="entry name" value="Phosphoglycerate mutase-like"/>
    <property type="match status" value="1"/>
</dbReference>
<feature type="compositionally biased region" description="Low complexity" evidence="2">
    <location>
        <begin position="221"/>
        <end position="247"/>
    </location>
</feature>
<dbReference type="PROSITE" id="PS00175">
    <property type="entry name" value="PG_MUTASE"/>
    <property type="match status" value="1"/>
</dbReference>
<feature type="region of interest" description="Disordered" evidence="2">
    <location>
        <begin position="216"/>
        <end position="258"/>
    </location>
</feature>
<accession>A0A8J4A9T0</accession>
<dbReference type="GO" id="GO:0016791">
    <property type="term" value="F:phosphatase activity"/>
    <property type="evidence" value="ECO:0007669"/>
    <property type="project" value="TreeGrafter"/>
</dbReference>
<dbReference type="SMART" id="SM00855">
    <property type="entry name" value="PGAM"/>
    <property type="match status" value="1"/>
</dbReference>
<dbReference type="InterPro" id="IPR050275">
    <property type="entry name" value="PGM_Phosphatase"/>
</dbReference>
<reference evidence="4" key="1">
    <citation type="journal article" date="2021" name="Int. J. Syst. Evol. Microbiol.">
        <title>Actinocatenispora comari sp. nov., an endophytic actinomycete isolated from aerial parts of Comarum salesowianum.</title>
        <authorList>
            <person name="Oyunbileg N."/>
            <person name="Iizaka Y."/>
            <person name="Hamada M."/>
            <person name="Davaapurev B.O."/>
            <person name="Fukumoto A."/>
            <person name="Tsetseg B."/>
            <person name="Kato F."/>
            <person name="Tamura T."/>
            <person name="Batkhuu J."/>
            <person name="Anzai Y."/>
        </authorList>
    </citation>
    <scope>NUCLEOTIDE SEQUENCE [LARGE SCALE GENOMIC DNA]</scope>
    <source>
        <strain evidence="4">NUM-2625</strain>
    </source>
</reference>
<dbReference type="InterPro" id="IPR001345">
    <property type="entry name" value="PG/BPGM_mutase_AS"/>
</dbReference>
<dbReference type="SUPFAM" id="SSF53254">
    <property type="entry name" value="Phosphoglycerate mutase-like"/>
    <property type="match status" value="1"/>
</dbReference>
<evidence type="ECO:0008006" key="5">
    <source>
        <dbReference type="Google" id="ProtNLM"/>
    </source>
</evidence>
<comment type="caution">
    <text evidence="3">The sequence shown here is derived from an EMBL/GenBank/DDBJ whole genome shotgun (WGS) entry which is preliminary data.</text>
</comment>
<evidence type="ECO:0000256" key="2">
    <source>
        <dbReference type="SAM" id="MobiDB-lite"/>
    </source>
</evidence>
<dbReference type="GO" id="GO:0005737">
    <property type="term" value="C:cytoplasm"/>
    <property type="evidence" value="ECO:0007669"/>
    <property type="project" value="TreeGrafter"/>
</dbReference>
<evidence type="ECO:0000313" key="3">
    <source>
        <dbReference type="EMBL" id="GIL26923.1"/>
    </source>
</evidence>
<evidence type="ECO:0000256" key="1">
    <source>
        <dbReference type="PIRSR" id="PIRSR613078-2"/>
    </source>
</evidence>
<dbReference type="InterPro" id="IPR013078">
    <property type="entry name" value="His_Pase_superF_clade-1"/>
</dbReference>
<feature type="binding site" evidence="1">
    <location>
        <position position="69"/>
    </location>
    <ligand>
        <name>substrate</name>
    </ligand>
</feature>
<gene>
    <name evidence="3" type="ORF">NUM_21770</name>
</gene>
<dbReference type="InterPro" id="IPR029033">
    <property type="entry name" value="His_PPase_superfam"/>
</dbReference>
<protein>
    <recommendedName>
        <fullName evidence="5">Histidine phosphatase family protein</fullName>
    </recommendedName>
</protein>
<dbReference type="EMBL" id="BOPO01000033">
    <property type="protein sequence ID" value="GIL26923.1"/>
    <property type="molecule type" value="Genomic_DNA"/>
</dbReference>
<dbReference type="PANTHER" id="PTHR48100:SF62">
    <property type="entry name" value="GLUCOSYL-3-PHOSPHOGLYCERATE PHOSPHATASE"/>
    <property type="match status" value="1"/>
</dbReference>
<sequence>MDDPVGGGDRRLRLTLVRHGESQWNRQRRAQGQRGPGLTELGRSQAARTAARLVTLPKPDLVLASDLPRVVETARPYPAEPVPEPRLRELDSGAWAGLLLTDVEREWAGDIARIRAGEDLPRGGGERFADLRRRVAALLADLARQVPAGAERRVLAFTHGGPIRALVAEVLGLGADGHRLLADPGNCSLTELLLYVGDGTITAGRLVRYGTDDHLAPASPNAGQPAPAVRAAAQRTAAAGPNAVQPAPAQPDPVEGDA</sequence>
<organism evidence="3 4">
    <name type="scientific">Actinocatenispora comari</name>
    <dbReference type="NCBI Taxonomy" id="2807577"/>
    <lineage>
        <taxon>Bacteria</taxon>
        <taxon>Bacillati</taxon>
        <taxon>Actinomycetota</taxon>
        <taxon>Actinomycetes</taxon>
        <taxon>Micromonosporales</taxon>
        <taxon>Micromonosporaceae</taxon>
        <taxon>Actinocatenispora</taxon>
    </lineage>
</organism>
<dbReference type="CDD" id="cd07067">
    <property type="entry name" value="HP_PGM_like"/>
    <property type="match status" value="1"/>
</dbReference>